<dbReference type="SUPFAM" id="SSF103088">
    <property type="entry name" value="OmpA-like"/>
    <property type="match status" value="1"/>
</dbReference>
<keyword evidence="7" id="KW-0282">Flagellum</keyword>
<keyword evidence="4" id="KW-0802">TPR repeat</keyword>
<accession>A0A6V6Z0V1</accession>
<dbReference type="PRINTS" id="PR01021">
    <property type="entry name" value="OMPADOMAIN"/>
</dbReference>
<evidence type="ECO:0000256" key="1">
    <source>
        <dbReference type="ARBA" id="ARBA00004442"/>
    </source>
</evidence>
<evidence type="ECO:0000259" key="6">
    <source>
        <dbReference type="PROSITE" id="PS51123"/>
    </source>
</evidence>
<dbReference type="InterPro" id="IPR011042">
    <property type="entry name" value="6-blade_b-propeller_TolB-like"/>
</dbReference>
<keyword evidence="7" id="KW-0966">Cell projection</keyword>
<proteinExistence type="predicted"/>
<comment type="subcellular location">
    <subcellularLocation>
        <location evidence="1">Cell outer membrane</location>
    </subcellularLocation>
</comment>
<keyword evidence="8" id="KW-1185">Reference proteome</keyword>
<dbReference type="RefSeq" id="WP_180909198.1">
    <property type="nucleotide sequence ID" value="NZ_CAIJDP010000071.1"/>
</dbReference>
<dbReference type="Pfam" id="PF07676">
    <property type="entry name" value="PD40"/>
    <property type="match status" value="2"/>
</dbReference>
<dbReference type="InterPro" id="IPR050330">
    <property type="entry name" value="Bact_OuterMem_StrucFunc"/>
</dbReference>
<dbReference type="PANTHER" id="PTHR30329">
    <property type="entry name" value="STATOR ELEMENT OF FLAGELLAR MOTOR COMPLEX"/>
    <property type="match status" value="1"/>
</dbReference>
<dbReference type="AlphaFoldDB" id="A0A6V6Z0V1"/>
<feature type="repeat" description="TPR" evidence="4">
    <location>
        <begin position="56"/>
        <end position="89"/>
    </location>
</feature>
<dbReference type="InterPro" id="IPR008969">
    <property type="entry name" value="CarboxyPept-like_regulatory"/>
</dbReference>
<dbReference type="InterPro" id="IPR011990">
    <property type="entry name" value="TPR-like_helical_dom_sf"/>
</dbReference>
<dbReference type="Pfam" id="PF13620">
    <property type="entry name" value="CarboxypepD_reg"/>
    <property type="match status" value="1"/>
</dbReference>
<dbReference type="PROSITE" id="PS50005">
    <property type="entry name" value="TPR"/>
    <property type="match status" value="1"/>
</dbReference>
<dbReference type="CDD" id="cd07185">
    <property type="entry name" value="OmpA_C-like"/>
    <property type="match status" value="1"/>
</dbReference>
<gene>
    <name evidence="7" type="ORF">FLAT13_02665</name>
</gene>
<dbReference type="InterPro" id="IPR036737">
    <property type="entry name" value="OmpA-like_sf"/>
</dbReference>
<feature type="domain" description="OmpA-like" evidence="6">
    <location>
        <begin position="520"/>
        <end position="641"/>
    </location>
</feature>
<dbReference type="SUPFAM" id="SSF49464">
    <property type="entry name" value="Carboxypeptidase regulatory domain-like"/>
    <property type="match status" value="1"/>
</dbReference>
<comment type="caution">
    <text evidence="7">The sequence shown here is derived from an EMBL/GenBank/DDBJ whole genome shotgun (WGS) entry which is preliminary data.</text>
</comment>
<dbReference type="PANTHER" id="PTHR30329:SF21">
    <property type="entry name" value="LIPOPROTEIN YIAD-RELATED"/>
    <property type="match status" value="1"/>
</dbReference>
<dbReference type="EMBL" id="CAIJDP010000071">
    <property type="protein sequence ID" value="CAD0005286.1"/>
    <property type="molecule type" value="Genomic_DNA"/>
</dbReference>
<dbReference type="Gene3D" id="2.120.10.30">
    <property type="entry name" value="TolB, C-terminal domain"/>
    <property type="match status" value="1"/>
</dbReference>
<dbReference type="InterPro" id="IPR006665">
    <property type="entry name" value="OmpA-like"/>
</dbReference>
<dbReference type="GO" id="GO:0009279">
    <property type="term" value="C:cell outer membrane"/>
    <property type="evidence" value="ECO:0007669"/>
    <property type="project" value="UniProtKB-SubCell"/>
</dbReference>
<keyword evidence="7" id="KW-0969">Cilium</keyword>
<evidence type="ECO:0000313" key="8">
    <source>
        <dbReference type="Proteomes" id="UP000530060"/>
    </source>
</evidence>
<dbReference type="Gene3D" id="2.60.40.1120">
    <property type="entry name" value="Carboxypeptidase-like, regulatory domain"/>
    <property type="match status" value="1"/>
</dbReference>
<dbReference type="InterPro" id="IPR006664">
    <property type="entry name" value="OMP_bac"/>
</dbReference>
<sequence length="641" mass="72759">MKKFILLCFTIVSVFSFRCYSQQSKVNTADKKYDGYAYIDAIKTYERVARKGSKSEDMFKKLGNAYYFNSEFEGAAKWYGELFAMNPSPEPEFYYRYAQSLKATGQTAQANKILDEFNSKYQNDNRGRLYKENLNYLDKIKANSGRYKIEDARINSKYSDYSTFVANNKIYFASARDTGNFSNRKHKWTGEYFTNLYVTDVDSVKVKKFRTTLNTKFHESSPVLTKDGKTIYFTRNNYIDGKKGKNEDKITFIKIYKATLENGKWTNIRELPFSSNNYSTAHPALSTDEKTLYFASDMPGSIGQSDLFKVSINEKGEYGTPQNLGKSINTEGKETFPYVSNENEIYFASDGHPGLGGLDVFVGQIDTDGNISDIQNVGTDVNSPKDDFAYIIDSGTREGYFSSNKDGGRGSDDIYKFLETRRLKCIQELYGLITDAQTGMILPEAKVSLYDRNLNLKNTTIADATGNYTFSVECAEKYYVRAEKPDYATKEVSIEIPDQTGKTNLPIALESIKCKVTIGDDLGKCFGIKMIYFDLDKSNIREAAALDLEKILDVLNQNMKMKLDIRSHTDSRASHKYNEALSDRRAKSTIEWLITNGVDKNRLTGKGYGETQLVNQCADGVKCTEEEHQANRRSEFIITAL</sequence>
<name>A0A6V6Z0V1_9FLAO</name>
<dbReference type="Pfam" id="PF00691">
    <property type="entry name" value="OmpA"/>
    <property type="match status" value="1"/>
</dbReference>
<evidence type="ECO:0000256" key="3">
    <source>
        <dbReference type="ARBA" id="ARBA00023237"/>
    </source>
</evidence>
<keyword evidence="2 5" id="KW-0472">Membrane</keyword>
<dbReference type="SUPFAM" id="SSF48452">
    <property type="entry name" value="TPR-like"/>
    <property type="match status" value="1"/>
</dbReference>
<evidence type="ECO:0000256" key="4">
    <source>
        <dbReference type="PROSITE-ProRule" id="PRU00339"/>
    </source>
</evidence>
<dbReference type="Gene3D" id="3.30.1330.60">
    <property type="entry name" value="OmpA-like domain"/>
    <property type="match status" value="1"/>
</dbReference>
<dbReference type="SUPFAM" id="SSF82171">
    <property type="entry name" value="DPP6 N-terminal domain-like"/>
    <property type="match status" value="1"/>
</dbReference>
<dbReference type="Gene3D" id="1.25.40.10">
    <property type="entry name" value="Tetratricopeptide repeat domain"/>
    <property type="match status" value="1"/>
</dbReference>
<evidence type="ECO:0000313" key="7">
    <source>
        <dbReference type="EMBL" id="CAD0005286.1"/>
    </source>
</evidence>
<dbReference type="Proteomes" id="UP000530060">
    <property type="component" value="Unassembled WGS sequence"/>
</dbReference>
<reference evidence="7 8" key="1">
    <citation type="submission" date="2020-06" db="EMBL/GenBank/DDBJ databases">
        <authorList>
            <person name="Criscuolo A."/>
        </authorList>
    </citation>
    <scope>NUCLEOTIDE SEQUENCE [LARGE SCALE GENOMIC DNA]</scope>
    <source>
        <strain evidence="8">CIP 111411</strain>
    </source>
</reference>
<organism evidence="7 8">
    <name type="scientific">Flavobacterium salmonis</name>
    <dbReference type="NCBI Taxonomy" id="2654844"/>
    <lineage>
        <taxon>Bacteria</taxon>
        <taxon>Pseudomonadati</taxon>
        <taxon>Bacteroidota</taxon>
        <taxon>Flavobacteriia</taxon>
        <taxon>Flavobacteriales</taxon>
        <taxon>Flavobacteriaceae</taxon>
        <taxon>Flavobacterium</taxon>
    </lineage>
</organism>
<keyword evidence="3" id="KW-0998">Cell outer membrane</keyword>
<evidence type="ECO:0000256" key="5">
    <source>
        <dbReference type="PROSITE-ProRule" id="PRU00473"/>
    </source>
</evidence>
<dbReference type="PROSITE" id="PS51123">
    <property type="entry name" value="OMPA_2"/>
    <property type="match status" value="1"/>
</dbReference>
<dbReference type="InterPro" id="IPR011659">
    <property type="entry name" value="WD40"/>
</dbReference>
<dbReference type="InterPro" id="IPR019734">
    <property type="entry name" value="TPR_rpt"/>
</dbReference>
<evidence type="ECO:0000256" key="2">
    <source>
        <dbReference type="ARBA" id="ARBA00023136"/>
    </source>
</evidence>
<protein>
    <submittedName>
        <fullName evidence="7">Flagellar motor protein MotB</fullName>
    </submittedName>
</protein>